<gene>
    <name evidence="1" type="ORF">X777_03587</name>
</gene>
<evidence type="ECO:0000313" key="1">
    <source>
        <dbReference type="EMBL" id="EZA56106.1"/>
    </source>
</evidence>
<organism evidence="1 2">
    <name type="scientific">Ooceraea biroi</name>
    <name type="common">Clonal raider ant</name>
    <name type="synonym">Cerapachys biroi</name>
    <dbReference type="NCBI Taxonomy" id="2015173"/>
    <lineage>
        <taxon>Eukaryota</taxon>
        <taxon>Metazoa</taxon>
        <taxon>Ecdysozoa</taxon>
        <taxon>Arthropoda</taxon>
        <taxon>Hexapoda</taxon>
        <taxon>Insecta</taxon>
        <taxon>Pterygota</taxon>
        <taxon>Neoptera</taxon>
        <taxon>Endopterygota</taxon>
        <taxon>Hymenoptera</taxon>
        <taxon>Apocrita</taxon>
        <taxon>Aculeata</taxon>
        <taxon>Formicoidea</taxon>
        <taxon>Formicidae</taxon>
        <taxon>Dorylinae</taxon>
        <taxon>Ooceraea</taxon>
    </lineage>
</organism>
<accession>A0A026WKG0</accession>
<sequence>MRLGRGKRGTRVGEVRWQSINIQNRRRAREMERVAERAGE</sequence>
<dbReference type="Proteomes" id="UP000053097">
    <property type="component" value="Unassembled WGS sequence"/>
</dbReference>
<reference evidence="1 2" key="1">
    <citation type="journal article" date="2014" name="Curr. Biol.">
        <title>The genome of the clonal raider ant Cerapachys biroi.</title>
        <authorList>
            <person name="Oxley P.R."/>
            <person name="Ji L."/>
            <person name="Fetter-Pruneda I."/>
            <person name="McKenzie S.K."/>
            <person name="Li C."/>
            <person name="Hu H."/>
            <person name="Zhang G."/>
            <person name="Kronauer D.J."/>
        </authorList>
    </citation>
    <scope>NUCLEOTIDE SEQUENCE [LARGE SCALE GENOMIC DNA]</scope>
</reference>
<protein>
    <submittedName>
        <fullName evidence="1">Uncharacterized protein</fullName>
    </submittedName>
</protein>
<name>A0A026WKG0_OOCBI</name>
<proteinExistence type="predicted"/>
<keyword evidence="2" id="KW-1185">Reference proteome</keyword>
<evidence type="ECO:0000313" key="2">
    <source>
        <dbReference type="Proteomes" id="UP000053097"/>
    </source>
</evidence>
<dbReference type="AlphaFoldDB" id="A0A026WKG0"/>
<dbReference type="EMBL" id="KK107171">
    <property type="protein sequence ID" value="EZA56106.1"/>
    <property type="molecule type" value="Genomic_DNA"/>
</dbReference>